<dbReference type="Gene3D" id="3.40.50.720">
    <property type="entry name" value="NAD(P)-binding Rossmann-like Domain"/>
    <property type="match status" value="1"/>
</dbReference>
<proteinExistence type="inferred from homology"/>
<evidence type="ECO:0000256" key="1">
    <source>
        <dbReference type="ARBA" id="ARBA00006484"/>
    </source>
</evidence>
<protein>
    <submittedName>
        <fullName evidence="2">SDR family NAD(P)-dependent oxidoreductase</fullName>
    </submittedName>
</protein>
<dbReference type="PANTHER" id="PTHR42879:SF2">
    <property type="entry name" value="3-OXOACYL-[ACYL-CARRIER-PROTEIN] REDUCTASE FABG"/>
    <property type="match status" value="1"/>
</dbReference>
<evidence type="ECO:0000313" key="3">
    <source>
        <dbReference type="Proteomes" id="UP001500466"/>
    </source>
</evidence>
<accession>A0ABP9I8T0</accession>
<gene>
    <name evidence="2" type="ORF">GCM10023205_73170</name>
</gene>
<name>A0ABP9I8T0_9ACTN</name>
<dbReference type="InterPro" id="IPR036291">
    <property type="entry name" value="NAD(P)-bd_dom_sf"/>
</dbReference>
<dbReference type="PANTHER" id="PTHR42879">
    <property type="entry name" value="3-OXOACYL-(ACYL-CARRIER-PROTEIN) REDUCTASE"/>
    <property type="match status" value="1"/>
</dbReference>
<dbReference type="PRINTS" id="PR00081">
    <property type="entry name" value="GDHRDH"/>
</dbReference>
<dbReference type="InterPro" id="IPR002347">
    <property type="entry name" value="SDR_fam"/>
</dbReference>
<sequence length="292" mass="29975">MTVRTCVGRVALVTGASRGIGQGLAVRLAAEGALVAAVGRTAKPGDGSYAGSLAETVDMAAAAGGQAVAVVADIGTAHERRRAVHEAEKHFGRPVTLLVNNAAAPRAFDLRFDGMEEDAFRAAIEVNVWAAWDLARLVIPGMLGDGAGWILNVSSAQATPRVGPPYSGISSGGACLYGGTKAMIDRVTSGAAMDLHGCGIAVNSLAPEAAVVTPHAVSAADLPPDKIEPMETFVSAALALLTGDPGTLTGRIAYSLSLVKELSVEVRSLDGRTLVEGWQPTEIDAKRLLTRS</sequence>
<dbReference type="Pfam" id="PF00106">
    <property type="entry name" value="adh_short"/>
    <property type="match status" value="1"/>
</dbReference>
<dbReference type="SUPFAM" id="SSF51735">
    <property type="entry name" value="NAD(P)-binding Rossmann-fold domains"/>
    <property type="match status" value="1"/>
</dbReference>
<dbReference type="InterPro" id="IPR050259">
    <property type="entry name" value="SDR"/>
</dbReference>
<evidence type="ECO:0000313" key="2">
    <source>
        <dbReference type="EMBL" id="GAA4990820.1"/>
    </source>
</evidence>
<reference evidence="3" key="1">
    <citation type="journal article" date="2019" name="Int. J. Syst. Evol. Microbiol.">
        <title>The Global Catalogue of Microorganisms (GCM) 10K type strain sequencing project: providing services to taxonomists for standard genome sequencing and annotation.</title>
        <authorList>
            <consortium name="The Broad Institute Genomics Platform"/>
            <consortium name="The Broad Institute Genome Sequencing Center for Infectious Disease"/>
            <person name="Wu L."/>
            <person name="Ma J."/>
        </authorList>
    </citation>
    <scope>NUCLEOTIDE SEQUENCE [LARGE SCALE GENOMIC DNA]</scope>
    <source>
        <strain evidence="3">JCM 17986</strain>
    </source>
</reference>
<comment type="caution">
    <text evidence="2">The sequence shown here is derived from an EMBL/GenBank/DDBJ whole genome shotgun (WGS) entry which is preliminary data.</text>
</comment>
<keyword evidence="3" id="KW-1185">Reference proteome</keyword>
<dbReference type="EMBL" id="BAABHS010000041">
    <property type="protein sequence ID" value="GAA4990820.1"/>
    <property type="molecule type" value="Genomic_DNA"/>
</dbReference>
<organism evidence="2 3">
    <name type="scientific">Yinghuangia aomiensis</name>
    <dbReference type="NCBI Taxonomy" id="676205"/>
    <lineage>
        <taxon>Bacteria</taxon>
        <taxon>Bacillati</taxon>
        <taxon>Actinomycetota</taxon>
        <taxon>Actinomycetes</taxon>
        <taxon>Kitasatosporales</taxon>
        <taxon>Streptomycetaceae</taxon>
        <taxon>Yinghuangia</taxon>
    </lineage>
</organism>
<comment type="similarity">
    <text evidence="1">Belongs to the short-chain dehydrogenases/reductases (SDR) family.</text>
</comment>
<dbReference type="Proteomes" id="UP001500466">
    <property type="component" value="Unassembled WGS sequence"/>
</dbReference>